<proteinExistence type="predicted"/>
<dbReference type="Proteomes" id="UP001138780">
    <property type="component" value="Unassembled WGS sequence"/>
</dbReference>
<evidence type="ECO:0000313" key="12">
    <source>
        <dbReference type="Proteomes" id="UP000676511"/>
    </source>
</evidence>
<keyword evidence="4 10" id="KW-0067">ATP-binding</keyword>
<evidence type="ECO:0000313" key="11">
    <source>
        <dbReference type="EMBL" id="QUB38641.1"/>
    </source>
</evidence>
<keyword evidence="2 7" id="KW-0812">Transmembrane</keyword>
<feature type="transmembrane region" description="Helical" evidence="7">
    <location>
        <begin position="146"/>
        <end position="164"/>
    </location>
</feature>
<feature type="transmembrane region" description="Helical" evidence="7">
    <location>
        <begin position="12"/>
        <end position="35"/>
    </location>
</feature>
<dbReference type="InterPro" id="IPR017871">
    <property type="entry name" value="ABC_transporter-like_CS"/>
</dbReference>
<dbReference type="SUPFAM" id="SSF90123">
    <property type="entry name" value="ABC transporter transmembrane region"/>
    <property type="match status" value="1"/>
</dbReference>
<dbReference type="PROSITE" id="PS00211">
    <property type="entry name" value="ABC_TRANSPORTER_1"/>
    <property type="match status" value="1"/>
</dbReference>
<dbReference type="InterPro" id="IPR011527">
    <property type="entry name" value="ABC1_TM_dom"/>
</dbReference>
<dbReference type="AlphaFoldDB" id="A0A9X0WMV8"/>
<keyword evidence="6 7" id="KW-0472">Membrane</keyword>
<dbReference type="GO" id="GO:0005886">
    <property type="term" value="C:plasma membrane"/>
    <property type="evidence" value="ECO:0007669"/>
    <property type="project" value="UniProtKB-SubCell"/>
</dbReference>
<evidence type="ECO:0000256" key="2">
    <source>
        <dbReference type="ARBA" id="ARBA00022692"/>
    </source>
</evidence>
<keyword evidence="12" id="KW-1185">Reference proteome</keyword>
<dbReference type="Gene3D" id="3.40.50.300">
    <property type="entry name" value="P-loop containing nucleotide triphosphate hydrolases"/>
    <property type="match status" value="1"/>
</dbReference>
<dbReference type="InterPro" id="IPR039421">
    <property type="entry name" value="Type_1_exporter"/>
</dbReference>
<dbReference type="InterPro" id="IPR003439">
    <property type="entry name" value="ABC_transporter-like_ATP-bd"/>
</dbReference>
<keyword evidence="3" id="KW-0547">Nucleotide-binding</keyword>
<dbReference type="Proteomes" id="UP000676511">
    <property type="component" value="Chromosome"/>
</dbReference>
<dbReference type="InterPro" id="IPR027417">
    <property type="entry name" value="P-loop_NTPase"/>
</dbReference>
<feature type="transmembrane region" description="Helical" evidence="7">
    <location>
        <begin position="231"/>
        <end position="254"/>
    </location>
</feature>
<evidence type="ECO:0000259" key="9">
    <source>
        <dbReference type="PROSITE" id="PS50929"/>
    </source>
</evidence>
<feature type="transmembrane region" description="Helical" evidence="7">
    <location>
        <begin position="47"/>
        <end position="66"/>
    </location>
</feature>
<evidence type="ECO:0000259" key="8">
    <source>
        <dbReference type="PROSITE" id="PS50893"/>
    </source>
</evidence>
<organism evidence="10 13">
    <name type="scientific">Streptococcus lactarius</name>
    <dbReference type="NCBI Taxonomy" id="684066"/>
    <lineage>
        <taxon>Bacteria</taxon>
        <taxon>Bacillati</taxon>
        <taxon>Bacillota</taxon>
        <taxon>Bacilli</taxon>
        <taxon>Lactobacillales</taxon>
        <taxon>Streptococcaceae</taxon>
        <taxon>Streptococcus</taxon>
    </lineage>
</organism>
<dbReference type="InterPro" id="IPR003593">
    <property type="entry name" value="AAA+_ATPase"/>
</dbReference>
<feature type="domain" description="ABC transporter" evidence="8">
    <location>
        <begin position="318"/>
        <end position="516"/>
    </location>
</feature>
<keyword evidence="5 7" id="KW-1133">Transmembrane helix</keyword>
<dbReference type="PANTHER" id="PTHR24221:SF654">
    <property type="entry name" value="ATP-BINDING CASSETTE SUB-FAMILY B MEMBER 6"/>
    <property type="match status" value="1"/>
</dbReference>
<dbReference type="SMART" id="SM00382">
    <property type="entry name" value="AAA"/>
    <property type="match status" value="1"/>
</dbReference>
<dbReference type="RefSeq" id="WP_200772696.1">
    <property type="nucleotide sequence ID" value="NZ_CP072329.1"/>
</dbReference>
<evidence type="ECO:0000313" key="13">
    <source>
        <dbReference type="Proteomes" id="UP001138780"/>
    </source>
</evidence>
<dbReference type="Pfam" id="PF00664">
    <property type="entry name" value="ABC_membrane"/>
    <property type="match status" value="1"/>
</dbReference>
<dbReference type="Gene3D" id="1.20.1560.10">
    <property type="entry name" value="ABC transporter type 1, transmembrane domain"/>
    <property type="match status" value="1"/>
</dbReference>
<dbReference type="EMBL" id="CP072329">
    <property type="protein sequence ID" value="QUB38641.1"/>
    <property type="molecule type" value="Genomic_DNA"/>
</dbReference>
<evidence type="ECO:0000256" key="4">
    <source>
        <dbReference type="ARBA" id="ARBA00022840"/>
    </source>
</evidence>
<gene>
    <name evidence="10" type="ORF">BTU61_05560</name>
    <name evidence="11" type="ORF">J4854_08850</name>
</gene>
<dbReference type="InterPro" id="IPR036640">
    <property type="entry name" value="ABC1_TM_sf"/>
</dbReference>
<reference evidence="11 12" key="2">
    <citation type="submission" date="2021-03" db="EMBL/GenBank/DDBJ databases">
        <title>Human Oral Microbial Genomes.</title>
        <authorList>
            <person name="Johnston C.D."/>
            <person name="Chen T."/>
            <person name="Dewhirst F.E."/>
        </authorList>
    </citation>
    <scope>NUCLEOTIDE SEQUENCE [LARGE SCALE GENOMIC DNA]</scope>
    <source>
        <strain evidence="11 12">CCUG 66490</strain>
    </source>
</reference>
<dbReference type="PROSITE" id="PS50893">
    <property type="entry name" value="ABC_TRANSPORTER_2"/>
    <property type="match status" value="1"/>
</dbReference>
<reference evidence="10" key="1">
    <citation type="submission" date="2016-12" db="EMBL/GenBank/DDBJ databases">
        <title>Draft genome of Streptococcus lactarius CCUG 66490T type strain.</title>
        <authorList>
            <person name="Salva-Serra F."/>
            <person name="Engstrom-Jakobsson H."/>
            <person name="Thorell K."/>
            <person name="Gomila M."/>
            <person name="Gonzales-Siles L."/>
            <person name="Busquets A."/>
            <person name="Jaen-Luchoro D."/>
            <person name="Karlsson R."/>
            <person name="Kristiansson E."/>
            <person name="Moore E."/>
        </authorList>
    </citation>
    <scope>NUCLEOTIDE SEQUENCE</scope>
    <source>
        <strain evidence="10">CCUG 66490</strain>
    </source>
</reference>
<dbReference type="Pfam" id="PF00005">
    <property type="entry name" value="ABC_tran"/>
    <property type="match status" value="1"/>
</dbReference>
<accession>A0A9X0WMV8</accession>
<dbReference type="GO" id="GO:0005524">
    <property type="term" value="F:ATP binding"/>
    <property type="evidence" value="ECO:0007669"/>
    <property type="project" value="UniProtKB-KW"/>
</dbReference>
<evidence type="ECO:0000256" key="5">
    <source>
        <dbReference type="ARBA" id="ARBA00022989"/>
    </source>
</evidence>
<name>A0A9X0WMV8_9STRE</name>
<dbReference type="PROSITE" id="PS50929">
    <property type="entry name" value="ABC_TM1F"/>
    <property type="match status" value="1"/>
</dbReference>
<dbReference type="GO" id="GO:0016887">
    <property type="term" value="F:ATP hydrolysis activity"/>
    <property type="evidence" value="ECO:0007669"/>
    <property type="project" value="InterPro"/>
</dbReference>
<comment type="subcellular location">
    <subcellularLocation>
        <location evidence="1">Cell membrane</location>
        <topology evidence="1">Multi-pass membrane protein</topology>
    </subcellularLocation>
</comment>
<evidence type="ECO:0000256" key="6">
    <source>
        <dbReference type="ARBA" id="ARBA00023136"/>
    </source>
</evidence>
<dbReference type="SUPFAM" id="SSF52540">
    <property type="entry name" value="P-loop containing nucleoside triphosphate hydrolases"/>
    <property type="match status" value="1"/>
</dbReference>
<evidence type="ECO:0000256" key="3">
    <source>
        <dbReference type="ARBA" id="ARBA00022741"/>
    </source>
</evidence>
<protein>
    <submittedName>
        <fullName evidence="10">ABC transporter ATP-binding protein</fullName>
    </submittedName>
</protein>
<dbReference type="PANTHER" id="PTHR24221">
    <property type="entry name" value="ATP-BINDING CASSETTE SUB-FAMILY B"/>
    <property type="match status" value="1"/>
</dbReference>
<sequence length="516" mass="58540">MLKKFISKKHLLLYFSFIAVTWLEAIITPSLVSMIVASFEKKALSELWMALIVGIVGNFIILVGLAGKRYYYARLVADFTLTMKEKLFHHFLYGKNGEKEEILSHLENDVKQLETSYLEPAVIIISSLGFTMVSMIYALVTNFWLGWIFICFYSIPALCSGIGSKQLDRISDDKTLSNEDYLLQTTNIIGGVRVVQNYGAVDFFFHRFKKVLGKRVEQDIRYERQRTINNILINSIDAFCSVVPIIIGGVMTYYDYLSGASFVAIYLVSHNIGYQFNELSYFINTYKSTEQLRARYSFLLQDTSPQTGDQVSVPLFPIVVDHVSLRFEDKVLFKKLSLEIKEGEKVALIGPSGCGKSTLLNLLYGQVSPDSGSVTYYGQTLAQEQIARSVSYILQDSYIFDGLSLEDNITLGKSLDKLKMEQVLDRVNLAFLKGHLLYGEQLSGGEKQRLEIARSLYHNSDLILADEVKANLDKENAHQISRILLSLPQALVEVIHHYDDEILAQYDQVIDLSRKD</sequence>
<feature type="transmembrane region" description="Helical" evidence="7">
    <location>
        <begin position="121"/>
        <end position="140"/>
    </location>
</feature>
<evidence type="ECO:0000313" key="10">
    <source>
        <dbReference type="EMBL" id="MBK4779670.1"/>
    </source>
</evidence>
<feature type="domain" description="ABC transmembrane type-1" evidence="9">
    <location>
        <begin position="15"/>
        <end position="288"/>
    </location>
</feature>
<dbReference type="GO" id="GO:0140359">
    <property type="term" value="F:ABC-type transporter activity"/>
    <property type="evidence" value="ECO:0007669"/>
    <property type="project" value="InterPro"/>
</dbReference>
<dbReference type="EMBL" id="MRXX01000007">
    <property type="protein sequence ID" value="MBK4779670.1"/>
    <property type="molecule type" value="Genomic_DNA"/>
</dbReference>
<evidence type="ECO:0000256" key="7">
    <source>
        <dbReference type="SAM" id="Phobius"/>
    </source>
</evidence>
<dbReference type="GO" id="GO:0034040">
    <property type="term" value="F:ATPase-coupled lipid transmembrane transporter activity"/>
    <property type="evidence" value="ECO:0007669"/>
    <property type="project" value="TreeGrafter"/>
</dbReference>
<evidence type="ECO:0000256" key="1">
    <source>
        <dbReference type="ARBA" id="ARBA00004651"/>
    </source>
</evidence>